<evidence type="ECO:0000259" key="1">
    <source>
        <dbReference type="Pfam" id="PF13701"/>
    </source>
</evidence>
<organism evidence="2 3">
    <name type="scientific">Bathymodiolus thermophilus thioautotrophic gill symbiont</name>
    <dbReference type="NCBI Taxonomy" id="2360"/>
    <lineage>
        <taxon>Bacteria</taxon>
        <taxon>Pseudomonadati</taxon>
        <taxon>Pseudomonadota</taxon>
        <taxon>Gammaproteobacteria</taxon>
        <taxon>sulfur-oxidizing symbionts</taxon>
    </lineage>
</organism>
<dbReference type="EMBL" id="CP024634">
    <property type="protein sequence ID" value="AYQ57375.1"/>
    <property type="molecule type" value="Genomic_DNA"/>
</dbReference>
<proteinExistence type="predicted"/>
<feature type="domain" description="Transposase DDE" evidence="1">
    <location>
        <begin position="21"/>
        <end position="156"/>
    </location>
</feature>
<dbReference type="Proteomes" id="UP000278334">
    <property type="component" value="Chromosome"/>
</dbReference>
<evidence type="ECO:0000313" key="2">
    <source>
        <dbReference type="EMBL" id="AYQ57375.1"/>
    </source>
</evidence>
<accession>A0A3G3INJ2</accession>
<dbReference type="Pfam" id="PF13701">
    <property type="entry name" value="DDE_Tnp_1_4"/>
    <property type="match status" value="2"/>
</dbReference>
<sequence length="353" mass="39948">MPTPQSIGIWLKRLGKDNRGIKALSEVNKTVLKSALCHCKNITLDIDASEVIANKADAQWTYNKNKGYVPMVGHIAQTGQIVATDFRAGNVSPNTDNLGFIKHCQSSLPSSVKVNKLRIDAAGYQAKIIDYCVGQNIGFAIRAKMCQSFKDIIIDKDNQWQALSDKQGKVIQGQETFRMQHYIGKKGEIFNLIVQRKMCKGQMELELDTDTAQDLNQITNGQYTYRAIATNLDGLSESEIVYFYNQRGESSENRIKELKNDFGAKQMPCGDFNANALYFDICSLSYNLFALMRQLLPLEFVNKRAKYVRHRLYSIATKVVLHGRQVIIKCQSQYYDLLNQVLSSIKTFKSLLI</sequence>
<dbReference type="NCBIfam" id="NF033539">
    <property type="entry name" value="transpos_IS1380"/>
    <property type="match status" value="1"/>
</dbReference>
<gene>
    <name evidence="2" type="ORF">MS2017_1700</name>
</gene>
<dbReference type="InterPro" id="IPR047960">
    <property type="entry name" value="Transpos_IS1380"/>
</dbReference>
<dbReference type="KEGG" id="bthg:MS2017_1700"/>
<feature type="domain" description="Transposase DDE" evidence="1">
    <location>
        <begin position="220"/>
        <end position="347"/>
    </location>
</feature>
<name>A0A3G3INJ2_9GAMM</name>
<protein>
    <recommendedName>
        <fullName evidence="1">Transposase DDE domain-containing protein</fullName>
    </recommendedName>
</protein>
<dbReference type="AlphaFoldDB" id="A0A3G3INJ2"/>
<evidence type="ECO:0000313" key="3">
    <source>
        <dbReference type="Proteomes" id="UP000278334"/>
    </source>
</evidence>
<reference evidence="2 3" key="1">
    <citation type="submission" date="2017-11" db="EMBL/GenBank/DDBJ databases">
        <title>Genome sequence of the bacterial symbiont EPR9N from a vent mussel Bathymodiolus thermophilus.</title>
        <authorList>
            <person name="Won Y.-J."/>
        </authorList>
    </citation>
    <scope>NUCLEOTIDE SEQUENCE [LARGE SCALE GENOMIC DNA]</scope>
    <source>
        <strain evidence="2 3">EPR9N</strain>
    </source>
</reference>
<dbReference type="InterPro" id="IPR025668">
    <property type="entry name" value="Tnp_DDE_dom"/>
</dbReference>